<name>A0A0L8HSH1_OCTBM</name>
<gene>
    <name evidence="1" type="ORF">OCBIM_22007113mg</name>
</gene>
<organism evidence="1">
    <name type="scientific">Octopus bimaculoides</name>
    <name type="common">California two-spotted octopus</name>
    <dbReference type="NCBI Taxonomy" id="37653"/>
    <lineage>
        <taxon>Eukaryota</taxon>
        <taxon>Metazoa</taxon>
        <taxon>Spiralia</taxon>
        <taxon>Lophotrochozoa</taxon>
        <taxon>Mollusca</taxon>
        <taxon>Cephalopoda</taxon>
        <taxon>Coleoidea</taxon>
        <taxon>Octopodiformes</taxon>
        <taxon>Octopoda</taxon>
        <taxon>Incirrata</taxon>
        <taxon>Octopodidae</taxon>
        <taxon>Octopus</taxon>
    </lineage>
</organism>
<evidence type="ECO:0000313" key="1">
    <source>
        <dbReference type="EMBL" id="KOF92156.1"/>
    </source>
</evidence>
<protein>
    <submittedName>
        <fullName evidence="1">Uncharacterized protein</fullName>
    </submittedName>
</protein>
<accession>A0A0L8HSH1</accession>
<dbReference type="EMBL" id="KQ417380">
    <property type="protein sequence ID" value="KOF92156.1"/>
    <property type="molecule type" value="Genomic_DNA"/>
</dbReference>
<reference evidence="1" key="1">
    <citation type="submission" date="2015-07" db="EMBL/GenBank/DDBJ databases">
        <title>MeaNS - Measles Nucleotide Surveillance Program.</title>
        <authorList>
            <person name="Tran T."/>
            <person name="Druce J."/>
        </authorList>
    </citation>
    <scope>NUCLEOTIDE SEQUENCE</scope>
    <source>
        <strain evidence="1">UCB-OBI-ISO-001</strain>
        <tissue evidence="1">Gonad</tissue>
    </source>
</reference>
<proteinExistence type="predicted"/>
<sequence>MSLTNSDDSLEIDQQFVLSCNLLSFYISHHFLQNQFHFLNYEISVRNNSLEHLSEIVQLAHWLTEIHFYLSLSISDLNYHVHRSCDQFWSHDQVLFDIYKNLLHSDKWGNNVHCYKSSGHFQPNWNEIFDYRVYSFDIS</sequence>
<dbReference type="AlphaFoldDB" id="A0A0L8HSH1"/>